<name>A0A143BFH0_9BACT</name>
<dbReference type="KEGG" id="gph:GEMMAAP_00665"/>
<evidence type="ECO:0000313" key="2">
    <source>
        <dbReference type="EMBL" id="AMW03758.1"/>
    </source>
</evidence>
<reference evidence="2 3" key="2">
    <citation type="journal article" date="2016" name="Environ. Microbiol. Rep.">
        <title>Metagenomic evidence for the presence of phototrophic Gemmatimonadetes bacteria in diverse environments.</title>
        <authorList>
            <person name="Zeng Y."/>
            <person name="Baumbach J."/>
            <person name="Barbosa E.G."/>
            <person name="Azevedo V."/>
            <person name="Zhang C."/>
            <person name="Koblizek M."/>
        </authorList>
    </citation>
    <scope>NUCLEOTIDE SEQUENCE [LARGE SCALE GENOMIC DNA]</scope>
    <source>
        <strain evidence="2 3">AP64</strain>
    </source>
</reference>
<dbReference type="InterPro" id="IPR041705">
    <property type="entry name" value="PIN_Sll0205"/>
</dbReference>
<keyword evidence="3" id="KW-1185">Reference proteome</keyword>
<dbReference type="PANTHER" id="PTHR36173">
    <property type="entry name" value="RIBONUCLEASE VAPC16-RELATED"/>
    <property type="match status" value="1"/>
</dbReference>
<dbReference type="InterPro" id="IPR052919">
    <property type="entry name" value="TA_system_RNase"/>
</dbReference>
<feature type="domain" description="PIN" evidence="1">
    <location>
        <begin position="6"/>
        <end position="103"/>
    </location>
</feature>
<sequence length="110" mass="12438">MSRVARSRLATVQDTPLLVSAVSFWEIGLKAQRGQLDLGDTFNGFMTRIESMSGLSILPVDLAIWRQVLALEWDHRDPVDRIIVATAMQHHATLVSSDRVIRAFYSQTVW</sequence>
<dbReference type="EMBL" id="CP011454">
    <property type="protein sequence ID" value="AMW03758.1"/>
    <property type="molecule type" value="Genomic_DNA"/>
</dbReference>
<dbReference type="InterPro" id="IPR029060">
    <property type="entry name" value="PIN-like_dom_sf"/>
</dbReference>
<protein>
    <recommendedName>
        <fullName evidence="1">PIN domain-containing protein</fullName>
    </recommendedName>
</protein>
<dbReference type="eggNOG" id="COG3744">
    <property type="taxonomic scope" value="Bacteria"/>
</dbReference>
<evidence type="ECO:0000313" key="3">
    <source>
        <dbReference type="Proteomes" id="UP000076404"/>
    </source>
</evidence>
<dbReference type="Gene3D" id="3.40.50.1010">
    <property type="entry name" value="5'-nuclease"/>
    <property type="match status" value="1"/>
</dbReference>
<dbReference type="Pfam" id="PF01850">
    <property type="entry name" value="PIN"/>
    <property type="match status" value="1"/>
</dbReference>
<reference evidence="2 3" key="1">
    <citation type="journal article" date="2014" name="Proc. Natl. Acad. Sci. U.S.A.">
        <title>Functional type 2 photosynthetic reaction centers found in the rare bacterial phylum Gemmatimonadetes.</title>
        <authorList>
            <person name="Zeng Y."/>
            <person name="Feng F."/>
            <person name="Medova H."/>
            <person name="Dean J."/>
            <person name="Koblizek M."/>
        </authorList>
    </citation>
    <scope>NUCLEOTIDE SEQUENCE [LARGE SCALE GENOMIC DNA]</scope>
    <source>
        <strain evidence="2 3">AP64</strain>
    </source>
</reference>
<gene>
    <name evidence="2" type="ORF">GEMMAAP_00665</name>
</gene>
<dbReference type="CDD" id="cd09872">
    <property type="entry name" value="PIN_Sll0205-like"/>
    <property type="match status" value="1"/>
</dbReference>
<dbReference type="AlphaFoldDB" id="A0A143BFH0"/>
<dbReference type="InterPro" id="IPR002716">
    <property type="entry name" value="PIN_dom"/>
</dbReference>
<dbReference type="STRING" id="1379270.GEMMAAP_00665"/>
<dbReference type="Proteomes" id="UP000076404">
    <property type="component" value="Chromosome"/>
</dbReference>
<accession>A0A143BFH0</accession>
<organism evidence="2 3">
    <name type="scientific">Gemmatimonas phototrophica</name>
    <dbReference type="NCBI Taxonomy" id="1379270"/>
    <lineage>
        <taxon>Bacteria</taxon>
        <taxon>Pseudomonadati</taxon>
        <taxon>Gemmatimonadota</taxon>
        <taxon>Gemmatimonadia</taxon>
        <taxon>Gemmatimonadales</taxon>
        <taxon>Gemmatimonadaceae</taxon>
        <taxon>Gemmatimonas</taxon>
    </lineage>
</organism>
<dbReference type="SUPFAM" id="SSF88723">
    <property type="entry name" value="PIN domain-like"/>
    <property type="match status" value="1"/>
</dbReference>
<proteinExistence type="predicted"/>
<evidence type="ECO:0000259" key="1">
    <source>
        <dbReference type="Pfam" id="PF01850"/>
    </source>
</evidence>
<dbReference type="PANTHER" id="PTHR36173:SF2">
    <property type="entry name" value="RIBONUCLEASE VAPC16"/>
    <property type="match status" value="1"/>
</dbReference>